<evidence type="ECO:0000256" key="2">
    <source>
        <dbReference type="ARBA" id="ARBA00022741"/>
    </source>
</evidence>
<evidence type="ECO:0000256" key="4">
    <source>
        <dbReference type="ARBA" id="ARBA00023098"/>
    </source>
</evidence>
<keyword evidence="5" id="KW-0456">Lyase</keyword>
<feature type="domain" description="Mvd1 C-terminal" evidence="6">
    <location>
        <begin position="204"/>
        <end position="327"/>
    </location>
</feature>
<sequence>MSSLPVDALKPFGSISAAWKAPSNIALIKYWGKRPNQIPQNPSLSFSLSACYTATTLSLIYSEVRKPIVVNGDENHPFMPKLTNFFNDIEINFPFLAKASISVITENSFPHSVGIASSASSFASLALCLCEIEQRLLGNEGFGSDFLQKASSVARIGSGSASRSVYGGYQVWGYLAELPNSTNDYAIPVTPSIDPKFLGLRDAVLVVSTKPKSLSSSNGHALMVDHPYAEARYAEAKLSLNALLKALKKGDLSAFINLCEQEALTLHGLIMSSRTTPMLLAPESLLMITKIREFRQQTGLPVGFTIDAGPNIHLLYLESHAPEVESFANAELKALCENGYVIFDKCGTGPERI</sequence>
<dbReference type="GO" id="GO:0008299">
    <property type="term" value="P:isoprenoid biosynthetic process"/>
    <property type="evidence" value="ECO:0007669"/>
    <property type="project" value="InterPro"/>
</dbReference>
<evidence type="ECO:0000313" key="9">
    <source>
        <dbReference type="Proteomes" id="UP000199452"/>
    </source>
</evidence>
<protein>
    <submittedName>
        <fullName evidence="8">Diphosphomevalonate decarboxylase</fullName>
    </submittedName>
</protein>
<evidence type="ECO:0000256" key="1">
    <source>
        <dbReference type="ARBA" id="ARBA00022516"/>
    </source>
</evidence>
<name>A0A1G6H4Y3_9BACT</name>
<dbReference type="Pfam" id="PF18376">
    <property type="entry name" value="MDD_C"/>
    <property type="match status" value="1"/>
</dbReference>
<dbReference type="SUPFAM" id="SSF55060">
    <property type="entry name" value="GHMP Kinase, C-terminal domain"/>
    <property type="match status" value="1"/>
</dbReference>
<dbReference type="PIRSF" id="PIRSF015950">
    <property type="entry name" value="Mev_P_decrbx"/>
    <property type="match status" value="1"/>
</dbReference>
<accession>A0A1G6H4Y3</accession>
<dbReference type="InterPro" id="IPR041431">
    <property type="entry name" value="Mvd1_C"/>
</dbReference>
<evidence type="ECO:0000256" key="3">
    <source>
        <dbReference type="ARBA" id="ARBA00022840"/>
    </source>
</evidence>
<dbReference type="InterPro" id="IPR020568">
    <property type="entry name" value="Ribosomal_Su5_D2-typ_SF"/>
</dbReference>
<evidence type="ECO:0000313" key="8">
    <source>
        <dbReference type="EMBL" id="SDB89312.1"/>
    </source>
</evidence>
<dbReference type="RefSeq" id="WP_125869750.1">
    <property type="nucleotide sequence ID" value="NZ_FMYP01000007.1"/>
</dbReference>
<dbReference type="Gene3D" id="3.30.230.10">
    <property type="match status" value="1"/>
</dbReference>
<proteinExistence type="predicted"/>
<dbReference type="GO" id="GO:0005524">
    <property type="term" value="F:ATP binding"/>
    <property type="evidence" value="ECO:0007669"/>
    <property type="project" value="UniProtKB-KW"/>
</dbReference>
<dbReference type="PANTHER" id="PTHR10977:SF3">
    <property type="entry name" value="DIPHOSPHOMEVALONATE DECARBOXYLASE"/>
    <property type="match status" value="1"/>
</dbReference>
<dbReference type="InterPro" id="IPR036554">
    <property type="entry name" value="GHMP_kinase_C_sf"/>
</dbReference>
<dbReference type="STRING" id="1640674.SAMN05216323_100714"/>
<organism evidence="8 9">
    <name type="scientific">Williamwhitmania taraxaci</name>
    <dbReference type="NCBI Taxonomy" id="1640674"/>
    <lineage>
        <taxon>Bacteria</taxon>
        <taxon>Pseudomonadati</taxon>
        <taxon>Bacteroidota</taxon>
        <taxon>Bacteroidia</taxon>
        <taxon>Bacteroidales</taxon>
        <taxon>Williamwhitmaniaceae</taxon>
        <taxon>Williamwhitmania</taxon>
    </lineage>
</organism>
<evidence type="ECO:0000256" key="5">
    <source>
        <dbReference type="ARBA" id="ARBA00023239"/>
    </source>
</evidence>
<reference evidence="8 9" key="1">
    <citation type="submission" date="2016-09" db="EMBL/GenBank/DDBJ databases">
        <authorList>
            <person name="Capua I."/>
            <person name="De Benedictis P."/>
            <person name="Joannis T."/>
            <person name="Lombin L.H."/>
            <person name="Cattoli G."/>
        </authorList>
    </citation>
    <scope>NUCLEOTIDE SEQUENCE [LARGE SCALE GENOMIC DNA]</scope>
    <source>
        <strain evidence="8 9">A7P-90m</strain>
    </source>
</reference>
<keyword evidence="4" id="KW-0443">Lipid metabolism</keyword>
<evidence type="ECO:0000259" key="6">
    <source>
        <dbReference type="Pfam" id="PF18376"/>
    </source>
</evidence>
<dbReference type="Gene3D" id="3.30.70.890">
    <property type="entry name" value="GHMP kinase, C-terminal domain"/>
    <property type="match status" value="1"/>
</dbReference>
<keyword evidence="9" id="KW-1185">Reference proteome</keyword>
<dbReference type="Proteomes" id="UP000199452">
    <property type="component" value="Unassembled WGS sequence"/>
</dbReference>
<dbReference type="AlphaFoldDB" id="A0A1G6H4Y3"/>
<feature type="domain" description="Diphosphomevalonate decarboxylase-like N-terminal" evidence="7">
    <location>
        <begin position="21"/>
        <end position="172"/>
    </location>
</feature>
<dbReference type="InterPro" id="IPR014721">
    <property type="entry name" value="Ribsml_uS5_D2-typ_fold_subgr"/>
</dbReference>
<dbReference type="OrthoDB" id="5498344at2"/>
<dbReference type="InterPro" id="IPR005935">
    <property type="entry name" value="Mev_decarb"/>
</dbReference>
<dbReference type="PANTHER" id="PTHR10977">
    <property type="entry name" value="DIPHOSPHOMEVALONATE DECARBOXYLASE"/>
    <property type="match status" value="1"/>
</dbReference>
<evidence type="ECO:0000259" key="7">
    <source>
        <dbReference type="Pfam" id="PF22700"/>
    </source>
</evidence>
<gene>
    <name evidence="8" type="ORF">SAMN05216323_100714</name>
</gene>
<keyword evidence="3" id="KW-0067">ATP-binding</keyword>
<keyword evidence="2" id="KW-0547">Nucleotide-binding</keyword>
<dbReference type="InterPro" id="IPR053859">
    <property type="entry name" value="MVD-like_N"/>
</dbReference>
<dbReference type="GO" id="GO:0016831">
    <property type="term" value="F:carboxy-lyase activity"/>
    <property type="evidence" value="ECO:0007669"/>
    <property type="project" value="InterPro"/>
</dbReference>
<dbReference type="SUPFAM" id="SSF54211">
    <property type="entry name" value="Ribosomal protein S5 domain 2-like"/>
    <property type="match status" value="1"/>
</dbReference>
<dbReference type="Pfam" id="PF22700">
    <property type="entry name" value="MVD-like_N"/>
    <property type="match status" value="1"/>
</dbReference>
<dbReference type="EMBL" id="FMYP01000007">
    <property type="protein sequence ID" value="SDB89312.1"/>
    <property type="molecule type" value="Genomic_DNA"/>
</dbReference>
<keyword evidence="1" id="KW-0444">Lipid biosynthesis</keyword>